<feature type="domain" description="Exonuclease" evidence="4">
    <location>
        <begin position="247"/>
        <end position="410"/>
    </location>
</feature>
<evidence type="ECO:0000313" key="6">
    <source>
        <dbReference type="EMBL" id="CAF4033830.1"/>
    </source>
</evidence>
<dbReference type="GO" id="GO:0004527">
    <property type="term" value="F:exonuclease activity"/>
    <property type="evidence" value="ECO:0007669"/>
    <property type="project" value="InterPro"/>
</dbReference>
<dbReference type="SMART" id="SM00479">
    <property type="entry name" value="EXOIII"/>
    <property type="match status" value="1"/>
</dbReference>
<dbReference type="InterPro" id="IPR047021">
    <property type="entry name" value="REXO1/3/4-like"/>
</dbReference>
<dbReference type="SUPFAM" id="SSF53098">
    <property type="entry name" value="Ribonuclease H-like"/>
    <property type="match status" value="1"/>
</dbReference>
<accession>A0A814YQR3</accession>
<evidence type="ECO:0000256" key="2">
    <source>
        <dbReference type="ARBA" id="ARBA00022801"/>
    </source>
</evidence>
<keyword evidence="2" id="KW-0378">Hydrolase</keyword>
<dbReference type="Gene3D" id="3.30.420.10">
    <property type="entry name" value="Ribonuclease H-like superfamily/Ribonuclease H"/>
    <property type="match status" value="1"/>
</dbReference>
<comment type="caution">
    <text evidence="5">The sequence shown here is derived from an EMBL/GenBank/DDBJ whole genome shotgun (WGS) entry which is preliminary data.</text>
</comment>
<dbReference type="GO" id="GO:0003676">
    <property type="term" value="F:nucleic acid binding"/>
    <property type="evidence" value="ECO:0007669"/>
    <property type="project" value="InterPro"/>
</dbReference>
<evidence type="ECO:0000256" key="1">
    <source>
        <dbReference type="ARBA" id="ARBA00022722"/>
    </source>
</evidence>
<dbReference type="Proteomes" id="UP000663845">
    <property type="component" value="Unassembled WGS sequence"/>
</dbReference>
<dbReference type="GO" id="GO:0005634">
    <property type="term" value="C:nucleus"/>
    <property type="evidence" value="ECO:0007669"/>
    <property type="project" value="TreeGrafter"/>
</dbReference>
<protein>
    <recommendedName>
        <fullName evidence="4">Exonuclease domain-containing protein</fullName>
    </recommendedName>
</protein>
<evidence type="ECO:0000256" key="3">
    <source>
        <dbReference type="SAM" id="MobiDB-lite"/>
    </source>
</evidence>
<dbReference type="InterPro" id="IPR012337">
    <property type="entry name" value="RNaseH-like_sf"/>
</dbReference>
<evidence type="ECO:0000313" key="5">
    <source>
        <dbReference type="EMBL" id="CAF1232061.1"/>
    </source>
</evidence>
<keyword evidence="1" id="KW-0540">Nuclease</keyword>
<evidence type="ECO:0000313" key="7">
    <source>
        <dbReference type="Proteomes" id="UP000663845"/>
    </source>
</evidence>
<dbReference type="PANTHER" id="PTHR12801">
    <property type="entry name" value="RNA EXONUCLEASE REXO1 / RECO3 FAMILY MEMBER-RELATED"/>
    <property type="match status" value="1"/>
</dbReference>
<dbReference type="InterPro" id="IPR036397">
    <property type="entry name" value="RNaseH_sf"/>
</dbReference>
<name>A0A814YQR3_9BILA</name>
<dbReference type="EMBL" id="CAJNOG010000419">
    <property type="protein sequence ID" value="CAF1232061.1"/>
    <property type="molecule type" value="Genomic_DNA"/>
</dbReference>
<dbReference type="InterPro" id="IPR013520">
    <property type="entry name" value="Ribonucl_H"/>
</dbReference>
<sequence>MNIIENPSPEFERQFILAINARRKLKGNKPKFVITSNQVLSSNDDYKKNQVLLTVKSIQTLLLSCNDKSPRGYDASWCKVLRVQKLQQILVIVLNGVTDENYNQLKDTEHFQRWKKLFTSENICHTFRFHTQNNISFIEQFSKIAAKPRSNNQSQDHLLLKTKAEQLSKRKRSLNDDDDVDDENNNKKNETSIQTFQRPCDDQFSRVDLVLNLKQLISGNYPCPMYNQFKNFKQIKSLYKPITSSSRIFALDVETFSDMINNRQIPYWISMVDEKLNCIYQTLIKPNENQYIKDYQQRREQVIRSVPDITERTLSEVHEDLGNLFDDDLILAGHSIENDLKYLQMYYPYIIDTSIIFNVSGSRIEKASLQKLYAIFFGRLIQKTRLEHDPTEDARATMELIQLKLCKNIEFGDWFLGGVDQLKVLGNFDSLELNENFEQCKTFLAQTKFGLQEDFFKKIKHQNKALIIEQTVNNVRTSLPTTEVDSNRQAFKTCMKQIPTNEFLWLQFYCSSLNDDEQSLVKISKYIKKLYRSLREDSIIIGVLSGQQDHFGRCFIRIKDEEKYIPLIIDGQEYPHDLKLIKTK</sequence>
<dbReference type="Proteomes" id="UP000663844">
    <property type="component" value="Unassembled WGS sequence"/>
</dbReference>
<proteinExistence type="predicted"/>
<dbReference type="EMBL" id="CAJOAZ010003896">
    <property type="protein sequence ID" value="CAF4033830.1"/>
    <property type="molecule type" value="Genomic_DNA"/>
</dbReference>
<organism evidence="5 7">
    <name type="scientific">Adineta steineri</name>
    <dbReference type="NCBI Taxonomy" id="433720"/>
    <lineage>
        <taxon>Eukaryota</taxon>
        <taxon>Metazoa</taxon>
        <taxon>Spiralia</taxon>
        <taxon>Gnathifera</taxon>
        <taxon>Rotifera</taxon>
        <taxon>Eurotatoria</taxon>
        <taxon>Bdelloidea</taxon>
        <taxon>Adinetida</taxon>
        <taxon>Adinetidae</taxon>
        <taxon>Adineta</taxon>
    </lineage>
</organism>
<gene>
    <name evidence="5" type="ORF">JYZ213_LOCUS28598</name>
    <name evidence="6" type="ORF">OXD698_LOCUS31471</name>
</gene>
<evidence type="ECO:0000259" key="4">
    <source>
        <dbReference type="SMART" id="SM00479"/>
    </source>
</evidence>
<feature type="region of interest" description="Disordered" evidence="3">
    <location>
        <begin position="169"/>
        <end position="193"/>
    </location>
</feature>
<dbReference type="PANTHER" id="PTHR12801:SF82">
    <property type="entry name" value="RNA EXONUCLEASE 5"/>
    <property type="match status" value="1"/>
</dbReference>
<dbReference type="AlphaFoldDB" id="A0A814YQR3"/>
<reference evidence="5" key="1">
    <citation type="submission" date="2021-02" db="EMBL/GenBank/DDBJ databases">
        <authorList>
            <person name="Nowell W R."/>
        </authorList>
    </citation>
    <scope>NUCLEOTIDE SEQUENCE</scope>
</reference>